<evidence type="ECO:0000313" key="12">
    <source>
        <dbReference type="Proteomes" id="UP000197334"/>
    </source>
</evidence>
<keyword evidence="3" id="KW-1003">Cell membrane</keyword>
<feature type="transmembrane region" description="Helical" evidence="9">
    <location>
        <begin position="87"/>
        <end position="107"/>
    </location>
</feature>
<dbReference type="InterPro" id="IPR055348">
    <property type="entry name" value="DctQ"/>
</dbReference>
<comment type="subunit">
    <text evidence="9">The complex comprises the extracytoplasmic solute receptor protein and the two transmembrane proteins.</text>
</comment>
<feature type="transmembrane region" description="Helical" evidence="9">
    <location>
        <begin position="127"/>
        <end position="147"/>
    </location>
</feature>
<feature type="domain" description="Tripartite ATP-independent periplasmic transporters DctQ component" evidence="10">
    <location>
        <begin position="26"/>
        <end position="148"/>
    </location>
</feature>
<dbReference type="OrthoDB" id="8030921at2"/>
<evidence type="ECO:0000256" key="2">
    <source>
        <dbReference type="ARBA" id="ARBA00022448"/>
    </source>
</evidence>
<evidence type="ECO:0000313" key="11">
    <source>
        <dbReference type="EMBL" id="OWV31539.1"/>
    </source>
</evidence>
<dbReference type="InterPro" id="IPR007387">
    <property type="entry name" value="TRAP_DctQ"/>
</dbReference>
<sequence length="168" mass="18771">MRYAQRGYLLLLNGMALLAAIMLVWLMVAVVLSVVIRNLGLQPSAWFFLSTEYAMFYLTLLGAPWLVRQKGHVHIELLTSVLPPAALNILSRGVSLLCVVVCGVLAWKGLDLVLLNIERTDYDVRAFFVPKWILTIVFPISFSLMAIEFGRFVVGHEILHSGEAGIKE</sequence>
<evidence type="ECO:0000256" key="5">
    <source>
        <dbReference type="ARBA" id="ARBA00022692"/>
    </source>
</evidence>
<protein>
    <recommendedName>
        <fullName evidence="9">TRAP transporter small permease protein</fullName>
    </recommendedName>
</protein>
<feature type="transmembrane region" description="Helical" evidence="9">
    <location>
        <begin position="46"/>
        <end position="67"/>
    </location>
</feature>
<organism evidence="11 12">
    <name type="scientific">Halomonas campaniensis</name>
    <dbReference type="NCBI Taxonomy" id="213554"/>
    <lineage>
        <taxon>Bacteria</taxon>
        <taxon>Pseudomonadati</taxon>
        <taxon>Pseudomonadota</taxon>
        <taxon>Gammaproteobacteria</taxon>
        <taxon>Oceanospirillales</taxon>
        <taxon>Halomonadaceae</taxon>
        <taxon>Halomonas</taxon>
    </lineage>
</organism>
<keyword evidence="7 9" id="KW-0472">Membrane</keyword>
<dbReference type="EMBL" id="JPUA01000002">
    <property type="protein sequence ID" value="OWV31539.1"/>
    <property type="molecule type" value="Genomic_DNA"/>
</dbReference>
<dbReference type="AlphaFoldDB" id="A0A246S534"/>
<evidence type="ECO:0000256" key="6">
    <source>
        <dbReference type="ARBA" id="ARBA00022989"/>
    </source>
</evidence>
<feature type="transmembrane region" description="Helical" evidence="9">
    <location>
        <begin position="7"/>
        <end position="34"/>
    </location>
</feature>
<dbReference type="Proteomes" id="UP000197334">
    <property type="component" value="Unassembled WGS sequence"/>
</dbReference>
<keyword evidence="2 9" id="KW-0813">Transport</keyword>
<comment type="function">
    <text evidence="9">Part of the tripartite ATP-independent periplasmic (TRAP) transport system.</text>
</comment>
<evidence type="ECO:0000256" key="7">
    <source>
        <dbReference type="ARBA" id="ARBA00023136"/>
    </source>
</evidence>
<evidence type="ECO:0000256" key="3">
    <source>
        <dbReference type="ARBA" id="ARBA00022475"/>
    </source>
</evidence>
<comment type="caution">
    <text evidence="11">The sequence shown here is derived from an EMBL/GenBank/DDBJ whole genome shotgun (WGS) entry which is preliminary data.</text>
</comment>
<keyword evidence="5 9" id="KW-0812">Transmembrane</keyword>
<dbReference type="GO" id="GO:0005886">
    <property type="term" value="C:plasma membrane"/>
    <property type="evidence" value="ECO:0007669"/>
    <property type="project" value="UniProtKB-SubCell"/>
</dbReference>
<name>A0A246S534_9GAMM</name>
<gene>
    <name evidence="11" type="ORF">JI62_00940</name>
</gene>
<reference evidence="11 12" key="1">
    <citation type="submission" date="2014-08" db="EMBL/GenBank/DDBJ databases">
        <title>Draft genome sequence of a novel L-asparaginase producing marine bacterium, Halomonas campaniensis.</title>
        <authorList>
            <person name="Sundarakrishnan B."/>
            <person name="Moushumi Priya A."/>
            <person name="Raman G."/>
            <person name="Sakthivel N."/>
            <person name="Park S."/>
            <person name="Jayachandran S."/>
        </authorList>
    </citation>
    <scope>NUCLEOTIDE SEQUENCE [LARGE SCALE GENOMIC DNA]</scope>
    <source>
        <strain evidence="11 12">SK03</strain>
    </source>
</reference>
<accession>A0A246S534</accession>
<dbReference type="GO" id="GO:0022857">
    <property type="term" value="F:transmembrane transporter activity"/>
    <property type="evidence" value="ECO:0007669"/>
    <property type="project" value="UniProtKB-UniRule"/>
</dbReference>
<dbReference type="PANTHER" id="PTHR35011">
    <property type="entry name" value="2,3-DIKETO-L-GULONATE TRAP TRANSPORTER SMALL PERMEASE PROTEIN YIAM"/>
    <property type="match status" value="1"/>
</dbReference>
<evidence type="ECO:0000256" key="8">
    <source>
        <dbReference type="ARBA" id="ARBA00038436"/>
    </source>
</evidence>
<dbReference type="Pfam" id="PF04290">
    <property type="entry name" value="DctQ"/>
    <property type="match status" value="1"/>
</dbReference>
<proteinExistence type="inferred from homology"/>
<keyword evidence="6 9" id="KW-1133">Transmembrane helix</keyword>
<comment type="subcellular location">
    <subcellularLocation>
        <location evidence="1 9">Cell inner membrane</location>
        <topology evidence="1 9">Multi-pass membrane protein</topology>
    </subcellularLocation>
</comment>
<evidence type="ECO:0000259" key="10">
    <source>
        <dbReference type="Pfam" id="PF04290"/>
    </source>
</evidence>
<keyword evidence="12" id="KW-1185">Reference proteome</keyword>
<evidence type="ECO:0000256" key="1">
    <source>
        <dbReference type="ARBA" id="ARBA00004429"/>
    </source>
</evidence>
<evidence type="ECO:0000256" key="9">
    <source>
        <dbReference type="RuleBase" id="RU369079"/>
    </source>
</evidence>
<dbReference type="RefSeq" id="WP_035576621.1">
    <property type="nucleotide sequence ID" value="NZ_JPUA01000002.1"/>
</dbReference>
<evidence type="ECO:0000256" key="4">
    <source>
        <dbReference type="ARBA" id="ARBA00022519"/>
    </source>
</evidence>
<keyword evidence="4 9" id="KW-0997">Cell inner membrane</keyword>
<comment type="similarity">
    <text evidence="8 9">Belongs to the TRAP transporter small permease family.</text>
</comment>